<sequence>MKYSAYFDKRKNTFEKSYELMRRNMNPSITYQIVELGTSRSFVSGGVEGCMHPDIKYWHPESPELWDWGAGIFTKVFADNLEGANFKLYTIDPSSDAVYIVNTMCDFNMDVEIVRDYSSNFLNMFTGKIDFLYMDHMESGEDACKQHLEDCKIIIERNLMSPNGIILVDDVGDKIMNTKGKYSIPYLLEHGYTKLMHEYQVILVKDSNL</sequence>
<organism evidence="1">
    <name type="scientific">viral metagenome</name>
    <dbReference type="NCBI Taxonomy" id="1070528"/>
    <lineage>
        <taxon>unclassified sequences</taxon>
        <taxon>metagenomes</taxon>
        <taxon>organismal metagenomes</taxon>
    </lineage>
</organism>
<accession>A0A6C0L9Q9</accession>
<protein>
    <recommendedName>
        <fullName evidence="2">Methyltransferase</fullName>
    </recommendedName>
</protein>
<dbReference type="SUPFAM" id="SSF53335">
    <property type="entry name" value="S-adenosyl-L-methionine-dependent methyltransferases"/>
    <property type="match status" value="1"/>
</dbReference>
<name>A0A6C0L9Q9_9ZZZZ</name>
<evidence type="ECO:0008006" key="2">
    <source>
        <dbReference type="Google" id="ProtNLM"/>
    </source>
</evidence>
<reference evidence="1" key="1">
    <citation type="journal article" date="2020" name="Nature">
        <title>Giant virus diversity and host interactions through global metagenomics.</title>
        <authorList>
            <person name="Schulz F."/>
            <person name="Roux S."/>
            <person name="Paez-Espino D."/>
            <person name="Jungbluth S."/>
            <person name="Walsh D.A."/>
            <person name="Denef V.J."/>
            <person name="McMahon K.D."/>
            <person name="Konstantinidis K.T."/>
            <person name="Eloe-Fadrosh E.A."/>
            <person name="Kyrpides N.C."/>
            <person name="Woyke T."/>
        </authorList>
    </citation>
    <scope>NUCLEOTIDE SEQUENCE</scope>
    <source>
        <strain evidence="1">GVMAG-M-3300027759-16</strain>
    </source>
</reference>
<proteinExistence type="predicted"/>
<dbReference type="InterPro" id="IPR029063">
    <property type="entry name" value="SAM-dependent_MTases_sf"/>
</dbReference>
<evidence type="ECO:0000313" key="1">
    <source>
        <dbReference type="EMBL" id="QHU26431.1"/>
    </source>
</evidence>
<dbReference type="EMBL" id="MN740440">
    <property type="protein sequence ID" value="QHU26431.1"/>
    <property type="molecule type" value="Genomic_DNA"/>
</dbReference>
<dbReference type="Gene3D" id="3.40.50.150">
    <property type="entry name" value="Vaccinia Virus protein VP39"/>
    <property type="match status" value="1"/>
</dbReference>
<dbReference type="AlphaFoldDB" id="A0A6C0L9Q9"/>